<organism evidence="2 3">
    <name type="scientific">Paracoccus angustae</name>
    <dbReference type="NCBI Taxonomy" id="1671480"/>
    <lineage>
        <taxon>Bacteria</taxon>
        <taxon>Pseudomonadati</taxon>
        <taxon>Pseudomonadota</taxon>
        <taxon>Alphaproteobacteria</taxon>
        <taxon>Rhodobacterales</taxon>
        <taxon>Paracoccaceae</taxon>
        <taxon>Paracoccus</taxon>
    </lineage>
</organism>
<dbReference type="RefSeq" id="WP_377760725.1">
    <property type="nucleotide sequence ID" value="NZ_JBHRXY010000004.1"/>
</dbReference>
<keyword evidence="1" id="KW-0732">Signal</keyword>
<accession>A0ABV7U2W4</accession>
<gene>
    <name evidence="2" type="ORF">ACFOM8_07340</name>
</gene>
<proteinExistence type="predicted"/>
<feature type="chain" id="PRO_5046830968" description="DUF2946 domain-containing protein" evidence="1">
    <location>
        <begin position="24"/>
        <end position="102"/>
    </location>
</feature>
<reference evidence="3" key="1">
    <citation type="journal article" date="2019" name="Int. J. Syst. Evol. Microbiol.">
        <title>The Global Catalogue of Microorganisms (GCM) 10K type strain sequencing project: providing services to taxonomists for standard genome sequencing and annotation.</title>
        <authorList>
            <consortium name="The Broad Institute Genomics Platform"/>
            <consortium name="The Broad Institute Genome Sequencing Center for Infectious Disease"/>
            <person name="Wu L."/>
            <person name="Ma J."/>
        </authorList>
    </citation>
    <scope>NUCLEOTIDE SEQUENCE [LARGE SCALE GENOMIC DNA]</scope>
    <source>
        <strain evidence="3">KCTC 42473</strain>
    </source>
</reference>
<evidence type="ECO:0000313" key="2">
    <source>
        <dbReference type="EMBL" id="MFC3629258.1"/>
    </source>
</evidence>
<dbReference type="EMBL" id="JBHRXY010000004">
    <property type="protein sequence ID" value="MFC3629258.1"/>
    <property type="molecule type" value="Genomic_DNA"/>
</dbReference>
<protein>
    <recommendedName>
        <fullName evidence="4">DUF2946 domain-containing protein</fullName>
    </recommendedName>
</protein>
<evidence type="ECO:0008006" key="4">
    <source>
        <dbReference type="Google" id="ProtNLM"/>
    </source>
</evidence>
<sequence>MRVLAAVMLMVSLVAMSVAVASADIPRPPCRSQIRADDMCHAPVLPGTRAESAKKPVPCFACLLPMACGDEPAPPVADSPAPFGRTVSVDACRTVPWRPPRV</sequence>
<dbReference type="Proteomes" id="UP001595539">
    <property type="component" value="Unassembled WGS sequence"/>
</dbReference>
<feature type="signal peptide" evidence="1">
    <location>
        <begin position="1"/>
        <end position="23"/>
    </location>
</feature>
<evidence type="ECO:0000256" key="1">
    <source>
        <dbReference type="SAM" id="SignalP"/>
    </source>
</evidence>
<evidence type="ECO:0000313" key="3">
    <source>
        <dbReference type="Proteomes" id="UP001595539"/>
    </source>
</evidence>
<keyword evidence="3" id="KW-1185">Reference proteome</keyword>
<comment type="caution">
    <text evidence="2">The sequence shown here is derived from an EMBL/GenBank/DDBJ whole genome shotgun (WGS) entry which is preliminary data.</text>
</comment>
<name>A0ABV7U2W4_9RHOB</name>